<comment type="caution">
    <text evidence="2">The sequence shown here is derived from an EMBL/GenBank/DDBJ whole genome shotgun (WGS) entry which is preliminary data.</text>
</comment>
<gene>
    <name evidence="2" type="ORF">FSCG_01856</name>
</gene>
<dbReference type="GO" id="GO:0005886">
    <property type="term" value="C:plasma membrane"/>
    <property type="evidence" value="ECO:0007669"/>
    <property type="project" value="TreeGrafter"/>
</dbReference>
<proteinExistence type="predicted"/>
<dbReference type="RefSeq" id="WP_008803540.1">
    <property type="nucleotide sequence ID" value="NZ_KQ235738.1"/>
</dbReference>
<dbReference type="GO" id="GO:0090313">
    <property type="term" value="P:regulation of protein targeting to membrane"/>
    <property type="evidence" value="ECO:0007669"/>
    <property type="project" value="TreeGrafter"/>
</dbReference>
<keyword evidence="1" id="KW-0472">Membrane</keyword>
<dbReference type="Proteomes" id="UP000004925">
    <property type="component" value="Unassembled WGS sequence"/>
</dbReference>
<keyword evidence="1" id="KW-0812">Transmembrane</keyword>
<name>A0A0M1VWR4_FUSVC</name>
<accession>A0A0M1VWR4</accession>
<dbReference type="InterPro" id="IPR052894">
    <property type="entry name" value="AsmA-related"/>
</dbReference>
<evidence type="ECO:0000256" key="1">
    <source>
        <dbReference type="SAM" id="Phobius"/>
    </source>
</evidence>
<evidence type="ECO:0000313" key="2">
    <source>
        <dbReference type="EMBL" id="EEO41143.1"/>
    </source>
</evidence>
<dbReference type="eggNOG" id="COG2911">
    <property type="taxonomic scope" value="Bacteria"/>
</dbReference>
<evidence type="ECO:0000313" key="3">
    <source>
        <dbReference type="Proteomes" id="UP000004925"/>
    </source>
</evidence>
<feature type="transmembrane region" description="Helical" evidence="1">
    <location>
        <begin position="12"/>
        <end position="33"/>
    </location>
</feature>
<keyword evidence="1" id="KW-1133">Transmembrane helix</keyword>
<sequence length="1490" mass="169631">MLNSIKKIPKKVSIPLSIIAVIVFIITVVLLNLEKIVEKVSARFINGRVVIEDIDLSFSRPVVKNITLYDDKNNVLFNSPEVTANISFKNLLKGRIDELNVNSAVVNVVRDKDGVINFTKLSKTKSEEKPKNPINKVIASNVRVNYEDYTFPTKLERKIENINAIVTANKEKLVETADIDIKDKNIELKTLFKDESNDKSASLQGELRIDKFLLDKDLLKSLVNNKKMYFSDINIISDLSFKTDKTIKNTYIIGNLDIISDFFRYDDIDSDIKDIKLSGKFNGRDGEANLGLNIFGENKDFSLSYKDEELNSVISFDRVDENILNKIIPIREKKLDLKNINIKDIKTIVHYSDNRGLSIKTTMKPNNSEFKGIELNDFNLYISSKSGKNNLSARILTKVKGIPENIALSVENQKDNTDIILALKSPIKDNIIPDINIRGKIENQKDILKANIDSNIVDFNMDYKKDKKLAKIYGNKFTINYDVDKKKLIDGKGRIPFDIYHTANYLDFVAKNNKIEIKELKLADKTNKNNYLIAKGNTNLDNGEFKIDYEGKAASISRKIKENDLILSFDGKGKVENKNNILSSQGQINDLSLEYIGKIDKINGTYNFKKVGKDIKANLDTKIASIGYDKYKFENFNLNVNYSENQVKIKDFSNNLISLKGDYDVKNQKVKANLFVDRLTNKDVALDKVEFVLENLKANVEGDIKNLQGAVDLGSTIITLPSKDFVKITGKASIKNSIVNVSGINLDNNLITGKYNLKDKNLDLKVSLSEKHLEKYYGAKDLGYILYGQVDVKGVAGKIKAIAKGRATNFEKQLPDLAYNIEYNAENYSDGIAAIKDLDIIDRKYGDILGLTGEVNLKEKTLDIKNKHKQIDLAKLQNILSNPDIRGIVNVDLVVDGTLTEPKYKLNMSSSRVSIKNFKINDILLYLTGDKEKASLNKLNLDIYKNLIVGNGYYDIKNKTYNVVVKSNDKIDVSKFQSFLTPYGIENAKGKIALNVEINEKTEKGYINLENISLDSSKAKLKLTNFSGPINFGQRRIDVGALKASLNDSPLVIDGFVDLANISKLDKEDLIRTLPYKLHFKMNNFYYAYPEVIKISGSTEITATNEEVYGNLIIKDATIYDIPNNYYRDFFSLLREQLRRVRTDVPQTKKEDKDSRKAKEKTEEIKRILNKLMPIDFIVKTEKPILIDMDNFNIVVPEVYGKLYIDLNINGKKGKYYLTGETEIKDGYFYVGTNEFQVDRALSVFNENVALPEINPNIFFESRIEMDDEEYRFNTMGKLNQLRYEISSKTAKVGGDLSALIVNPNADEHIYSYGDGSEIFITFMKNLIAGQVGQIVFGSTTRYIKRKLNLTKFVIRPEVKIYNEDNNVVNKRDGVTDNRGMNPEIYNVNVKLEAKDNIYKDKLFWKASVRIIGTGKEAIKNQTMKVDSKVREYDVGLEYKVDDSKTIEIGVGTVPDKYRTDENKDYRKPNYHIGFKFRKRYRDFSEIFSF</sequence>
<organism evidence="2 3">
    <name type="scientific">Fusobacterium vincentii 4_1_13</name>
    <dbReference type="NCBI Taxonomy" id="469606"/>
    <lineage>
        <taxon>Bacteria</taxon>
        <taxon>Fusobacteriati</taxon>
        <taxon>Fusobacteriota</taxon>
        <taxon>Fusobacteriia</taxon>
        <taxon>Fusobacteriales</taxon>
        <taxon>Fusobacteriaceae</taxon>
        <taxon>Fusobacterium</taxon>
    </lineage>
</organism>
<protein>
    <recommendedName>
        <fullName evidence="4">UbiD family decarboxylase</fullName>
    </recommendedName>
</protein>
<reference evidence="2 3" key="1">
    <citation type="submission" date="2011-10" db="EMBL/GenBank/DDBJ databases">
        <title>The Genome Sequence of Fusobacterium sp. 4_1_13.</title>
        <authorList>
            <consortium name="The Broad Institute Genome Sequencing Platform"/>
            <person name="Earl A."/>
            <person name="Ward D."/>
            <person name="Feldgarden M."/>
            <person name="Gevers D."/>
            <person name="Strauss J."/>
            <person name="Ambrose C."/>
            <person name="Allen-Vercoe E."/>
            <person name="Young S.K."/>
            <person name="Zeng Q."/>
            <person name="Gargeya S."/>
            <person name="Fitzgerald M."/>
            <person name="Haas B."/>
            <person name="Abouelleil A."/>
            <person name="Alvarado L."/>
            <person name="Arachchi H.M."/>
            <person name="Berlin A."/>
            <person name="Brown A."/>
            <person name="Chapman S.B."/>
            <person name="Chen Z."/>
            <person name="Dunbar C."/>
            <person name="Freedman E."/>
            <person name="Gearin G."/>
            <person name="Goldberg J."/>
            <person name="Griggs A."/>
            <person name="Gujja S."/>
            <person name="Heiman D."/>
            <person name="Howarth C."/>
            <person name="Larson L."/>
            <person name="Lui A."/>
            <person name="MacDonald P.J."/>
            <person name="Montmayeur A."/>
            <person name="Murphy C."/>
            <person name="Neiman D."/>
            <person name="Pearson M."/>
            <person name="Priest M."/>
            <person name="Roberts A."/>
            <person name="Saif S."/>
            <person name="Shea T."/>
            <person name="Shenoy N."/>
            <person name="Sisk P."/>
            <person name="Stolte C."/>
            <person name="Sykes S."/>
            <person name="Wortman J."/>
            <person name="Nusbaum C."/>
            <person name="Birren B."/>
        </authorList>
    </citation>
    <scope>NUCLEOTIDE SEQUENCE [LARGE SCALE GENOMIC DNA]</scope>
    <source>
        <strain evidence="2 3">4_1_13</strain>
    </source>
</reference>
<dbReference type="HOGENOM" id="CLU_004307_0_0_0"/>
<evidence type="ECO:0008006" key="4">
    <source>
        <dbReference type="Google" id="ProtNLM"/>
    </source>
</evidence>
<dbReference type="PANTHER" id="PTHR30441:SF8">
    <property type="entry name" value="DUF748 DOMAIN-CONTAINING PROTEIN"/>
    <property type="match status" value="1"/>
</dbReference>
<dbReference type="EMBL" id="ACDE02000022">
    <property type="protein sequence ID" value="EEO41143.1"/>
    <property type="molecule type" value="Genomic_DNA"/>
</dbReference>
<dbReference type="PANTHER" id="PTHR30441">
    <property type="entry name" value="DUF748 DOMAIN-CONTAINING PROTEIN"/>
    <property type="match status" value="1"/>
</dbReference>